<sequence length="330" mass="33235">MIFVSSSGLVSNASGLDFRLMTFFFEGFFGLPSSGFSSGISSSGFCSSSGSSMISSVTVTVVSSVISFSSASCNSAVGAFGFVNFLTNFFLVSTPTSDSMSVSASSSGSSMISSVTVTVVSSVISFSSASCNSAVGSFGFVNFLTNFFFVSTPTSDSMSGCISSSGACSSRISSVGFKAITSSVVTFVSSSGLASKASCLDFRLMTFFFEGFFGLPSSGFSSGISSSGFCFSSGNSMISSVTVTIVSSVISFSSASCKSAVGSFGFVNFLTNFFLVSTPTSDSISGCISSSGACSSRISSVGFKAINSSVMIFVSSSVGLVSNASDSISG</sequence>
<gene>
    <name evidence="1" type="ORF">DERF_012719</name>
</gene>
<comment type="caution">
    <text evidence="1">The sequence shown here is derived from an EMBL/GenBank/DDBJ whole genome shotgun (WGS) entry which is preliminary data.</text>
</comment>
<evidence type="ECO:0000313" key="2">
    <source>
        <dbReference type="Proteomes" id="UP000790347"/>
    </source>
</evidence>
<name>A0A922HQK9_DERFA</name>
<keyword evidence="2" id="KW-1185">Reference proteome</keyword>
<dbReference type="Proteomes" id="UP000790347">
    <property type="component" value="Unassembled WGS sequence"/>
</dbReference>
<organism evidence="1 2">
    <name type="scientific">Dermatophagoides farinae</name>
    <name type="common">American house dust mite</name>
    <dbReference type="NCBI Taxonomy" id="6954"/>
    <lineage>
        <taxon>Eukaryota</taxon>
        <taxon>Metazoa</taxon>
        <taxon>Ecdysozoa</taxon>
        <taxon>Arthropoda</taxon>
        <taxon>Chelicerata</taxon>
        <taxon>Arachnida</taxon>
        <taxon>Acari</taxon>
        <taxon>Acariformes</taxon>
        <taxon>Sarcoptiformes</taxon>
        <taxon>Astigmata</taxon>
        <taxon>Psoroptidia</taxon>
        <taxon>Analgoidea</taxon>
        <taxon>Pyroglyphidae</taxon>
        <taxon>Dermatophagoidinae</taxon>
        <taxon>Dermatophagoides</taxon>
    </lineage>
</organism>
<reference evidence="1" key="1">
    <citation type="submission" date="2013-05" db="EMBL/GenBank/DDBJ databases">
        <authorList>
            <person name="Yim A.K.Y."/>
            <person name="Chan T.F."/>
            <person name="Ji K.M."/>
            <person name="Liu X.Y."/>
            <person name="Zhou J.W."/>
            <person name="Li R.Q."/>
            <person name="Yang K.Y."/>
            <person name="Li J."/>
            <person name="Li M."/>
            <person name="Law P.T.W."/>
            <person name="Wu Y.L."/>
            <person name="Cai Z.L."/>
            <person name="Qin H."/>
            <person name="Bao Y."/>
            <person name="Leung R.K.K."/>
            <person name="Ng P.K.S."/>
            <person name="Zou J."/>
            <person name="Zhong X.J."/>
            <person name="Ran P.X."/>
            <person name="Zhong N.S."/>
            <person name="Liu Z.G."/>
            <person name="Tsui S.K.W."/>
        </authorList>
    </citation>
    <scope>NUCLEOTIDE SEQUENCE</scope>
    <source>
        <strain evidence="1">Derf</strain>
        <tissue evidence="1">Whole organism</tissue>
    </source>
</reference>
<proteinExistence type="predicted"/>
<accession>A0A922HQK9</accession>
<protein>
    <submittedName>
        <fullName evidence="1">Uncharacterized protein</fullName>
    </submittedName>
</protein>
<reference evidence="1" key="2">
    <citation type="journal article" date="2022" name="Res Sq">
        <title>Comparative Genomics Reveals Insights into the Divergent Evolution of Astigmatic Mites and Household Pest Adaptations.</title>
        <authorList>
            <person name="Xiong Q."/>
            <person name="Wan A.T.-Y."/>
            <person name="Liu X.-Y."/>
            <person name="Fung C.S.-H."/>
            <person name="Xiao X."/>
            <person name="Malainual N."/>
            <person name="Hou J."/>
            <person name="Wang L."/>
            <person name="Wang M."/>
            <person name="Yang K."/>
            <person name="Cui Y."/>
            <person name="Leung E."/>
            <person name="Nong W."/>
            <person name="Shin S.-K."/>
            <person name="Au S."/>
            <person name="Jeong K.Y."/>
            <person name="Chew F.T."/>
            <person name="Hui J."/>
            <person name="Leung T.F."/>
            <person name="Tungtrongchitr A."/>
            <person name="Zhong N."/>
            <person name="Liu Z."/>
            <person name="Tsui S."/>
        </authorList>
    </citation>
    <scope>NUCLEOTIDE SEQUENCE</scope>
    <source>
        <strain evidence="1">Derf</strain>
        <tissue evidence="1">Whole organism</tissue>
    </source>
</reference>
<dbReference type="AlphaFoldDB" id="A0A922HQK9"/>
<evidence type="ECO:0000313" key="1">
    <source>
        <dbReference type="EMBL" id="KAH9501909.1"/>
    </source>
</evidence>
<dbReference type="EMBL" id="ASGP02000006">
    <property type="protein sequence ID" value="KAH9501909.1"/>
    <property type="molecule type" value="Genomic_DNA"/>
</dbReference>